<organism evidence="2 3">
    <name type="scientific">Daphnia magna</name>
    <dbReference type="NCBI Taxonomy" id="35525"/>
    <lineage>
        <taxon>Eukaryota</taxon>
        <taxon>Metazoa</taxon>
        <taxon>Ecdysozoa</taxon>
        <taxon>Arthropoda</taxon>
        <taxon>Crustacea</taxon>
        <taxon>Branchiopoda</taxon>
        <taxon>Diplostraca</taxon>
        <taxon>Cladocera</taxon>
        <taxon>Anomopoda</taxon>
        <taxon>Daphniidae</taxon>
        <taxon>Daphnia</taxon>
    </lineage>
</organism>
<comment type="caution">
    <text evidence="2">The sequence shown here is derived from an EMBL/GenBank/DDBJ whole genome shotgun (WGS) entry which is preliminary data.</text>
</comment>
<dbReference type="Proteomes" id="UP001234178">
    <property type="component" value="Unassembled WGS sequence"/>
</dbReference>
<protein>
    <submittedName>
        <fullName evidence="2">Uncharacterized protein</fullName>
    </submittedName>
</protein>
<name>A0ABR0ATW2_9CRUS</name>
<dbReference type="EMBL" id="JAOYFB010000039">
    <property type="protein sequence ID" value="KAK4028571.1"/>
    <property type="molecule type" value="Genomic_DNA"/>
</dbReference>
<keyword evidence="1" id="KW-0812">Transmembrane</keyword>
<sequence>MFSNLVLDIVFDRLRFGYAAASLVGLVGVGELLVVVGLQHFPREGRRGDGHIGQGWRAACAHLCRYRWHMCRVSGCDAVDQCSIPVI</sequence>
<evidence type="ECO:0000256" key="1">
    <source>
        <dbReference type="SAM" id="Phobius"/>
    </source>
</evidence>
<accession>A0ABR0ATW2</accession>
<keyword evidence="1" id="KW-1133">Transmembrane helix</keyword>
<evidence type="ECO:0000313" key="3">
    <source>
        <dbReference type="Proteomes" id="UP001234178"/>
    </source>
</evidence>
<keyword evidence="3" id="KW-1185">Reference proteome</keyword>
<keyword evidence="1" id="KW-0472">Membrane</keyword>
<gene>
    <name evidence="2" type="ORF">OUZ56_021576</name>
</gene>
<evidence type="ECO:0000313" key="2">
    <source>
        <dbReference type="EMBL" id="KAK4028571.1"/>
    </source>
</evidence>
<feature type="transmembrane region" description="Helical" evidence="1">
    <location>
        <begin position="16"/>
        <end position="38"/>
    </location>
</feature>
<reference evidence="2 3" key="1">
    <citation type="journal article" date="2023" name="Nucleic Acids Res.">
        <title>The hologenome of Daphnia magna reveals possible DNA methylation and microbiome-mediated evolution of the host genome.</title>
        <authorList>
            <person name="Chaturvedi A."/>
            <person name="Li X."/>
            <person name="Dhandapani V."/>
            <person name="Marshall H."/>
            <person name="Kissane S."/>
            <person name="Cuenca-Cambronero M."/>
            <person name="Asole G."/>
            <person name="Calvet F."/>
            <person name="Ruiz-Romero M."/>
            <person name="Marangio P."/>
            <person name="Guigo R."/>
            <person name="Rago D."/>
            <person name="Mirbahai L."/>
            <person name="Eastwood N."/>
            <person name="Colbourne J.K."/>
            <person name="Zhou J."/>
            <person name="Mallon E."/>
            <person name="Orsini L."/>
        </authorList>
    </citation>
    <scope>NUCLEOTIDE SEQUENCE [LARGE SCALE GENOMIC DNA]</scope>
    <source>
        <strain evidence="2">LRV0_1</strain>
    </source>
</reference>
<proteinExistence type="predicted"/>